<dbReference type="AlphaFoldDB" id="A0A3S9P8Z5"/>
<evidence type="ECO:0000313" key="2">
    <source>
        <dbReference type="Proteomes" id="UP000267268"/>
    </source>
</evidence>
<dbReference type="InterPro" id="IPR011235">
    <property type="entry name" value="MepB-like"/>
</dbReference>
<protein>
    <submittedName>
        <fullName evidence="1">MepB family protein</fullName>
    </submittedName>
</protein>
<sequence>MYPFDNTIRNFFFKKQLSNFNKFTIDKESAEYNGCSFFIDDKKIIYRDSKITPKKIGQFVTFWKRDSEGITTPFHEEDTFDFYIINAQSENQLGQFIFPKDILIKKGIISTNQKDGKRGFRVYPEWDMPTSKQAITTQIWQADFFYQHK</sequence>
<dbReference type="KEGG" id="fll:EI427_19410"/>
<evidence type="ECO:0000313" key="1">
    <source>
        <dbReference type="EMBL" id="AZQ64623.1"/>
    </source>
</evidence>
<dbReference type="Gene3D" id="3.40.1350.140">
    <property type="entry name" value="MepB-like"/>
    <property type="match status" value="1"/>
</dbReference>
<reference evidence="1 2" key="1">
    <citation type="submission" date="2018-12" db="EMBL/GenBank/DDBJ databases">
        <title>Flammeovirga pectinis sp. nov., isolated from the gut of the Korean scallop, Patinopecten yessoensis.</title>
        <authorList>
            <person name="Bae J.-W."/>
            <person name="Jeong Y.-S."/>
            <person name="Kang W."/>
        </authorList>
    </citation>
    <scope>NUCLEOTIDE SEQUENCE [LARGE SCALE GENOMIC DNA]</scope>
    <source>
        <strain evidence="1 2">L12M1</strain>
    </source>
</reference>
<dbReference type="OrthoDB" id="4954833at2"/>
<accession>A0A3S9P8Z5</accession>
<keyword evidence="2" id="KW-1185">Reference proteome</keyword>
<organism evidence="1 2">
    <name type="scientific">Flammeovirga pectinis</name>
    <dbReference type="NCBI Taxonomy" id="2494373"/>
    <lineage>
        <taxon>Bacteria</taxon>
        <taxon>Pseudomonadati</taxon>
        <taxon>Bacteroidota</taxon>
        <taxon>Cytophagia</taxon>
        <taxon>Cytophagales</taxon>
        <taxon>Flammeovirgaceae</taxon>
        <taxon>Flammeovirga</taxon>
    </lineage>
</organism>
<dbReference type="Proteomes" id="UP000267268">
    <property type="component" value="Chromosome 1"/>
</dbReference>
<dbReference type="EMBL" id="CP034562">
    <property type="protein sequence ID" value="AZQ64623.1"/>
    <property type="molecule type" value="Genomic_DNA"/>
</dbReference>
<gene>
    <name evidence="1" type="ORF">EI427_19410</name>
</gene>
<name>A0A3S9P8Z5_9BACT</name>
<dbReference type="InterPro" id="IPR038231">
    <property type="entry name" value="MepB-like_sf"/>
</dbReference>
<dbReference type="Pfam" id="PF08877">
    <property type="entry name" value="MepB-like"/>
    <property type="match status" value="1"/>
</dbReference>
<dbReference type="PIRSF" id="PIRSF032285">
    <property type="entry name" value="UCP032285"/>
    <property type="match status" value="1"/>
</dbReference>
<proteinExistence type="predicted"/>